<feature type="chain" id="PRO_5003893603" description="F5/8 type C domain-containing protein" evidence="4">
    <location>
        <begin position="34"/>
        <end position="1215"/>
    </location>
</feature>
<dbReference type="InterPro" id="IPR041351">
    <property type="entry name" value="Ig_GlcNase"/>
</dbReference>
<dbReference type="SUPFAM" id="SSF51445">
    <property type="entry name" value="(Trans)glycosidases"/>
    <property type="match status" value="1"/>
</dbReference>
<dbReference type="HOGENOM" id="CLU_005015_2_0_10"/>
<dbReference type="Pfam" id="PF00703">
    <property type="entry name" value="Glyco_hydro_2"/>
    <property type="match status" value="1"/>
</dbReference>
<reference evidence="6 7" key="1">
    <citation type="submission" date="2012-02" db="EMBL/GenBank/DDBJ databases">
        <title>The Genome Sequence of Parabacteroides goldsteinii CL02T12C30.</title>
        <authorList>
            <consortium name="The Broad Institute Genome Sequencing Platform"/>
            <person name="Earl A."/>
            <person name="Ward D."/>
            <person name="Feldgarden M."/>
            <person name="Gevers D."/>
            <person name="Zitomersky N.L."/>
            <person name="Coyne M.J."/>
            <person name="Comstock L.E."/>
            <person name="Young S.K."/>
            <person name="Zeng Q."/>
            <person name="Gargeya S."/>
            <person name="Fitzgerald M."/>
            <person name="Haas B."/>
            <person name="Abouelleil A."/>
            <person name="Alvarado L."/>
            <person name="Arachchi H.M."/>
            <person name="Berlin A."/>
            <person name="Chapman S.B."/>
            <person name="Gearin G."/>
            <person name="Goldberg J."/>
            <person name="Griggs A."/>
            <person name="Gujja S."/>
            <person name="Hansen M."/>
            <person name="Heiman D."/>
            <person name="Howarth C."/>
            <person name="Larimer J."/>
            <person name="Lui A."/>
            <person name="MacDonald P.J.P."/>
            <person name="McCowen C."/>
            <person name="Montmayeur A."/>
            <person name="Murphy C."/>
            <person name="Neiman D."/>
            <person name="Pearson M."/>
            <person name="Priest M."/>
            <person name="Roberts A."/>
            <person name="Saif S."/>
            <person name="Shea T."/>
            <person name="Sisk P."/>
            <person name="Stolte C."/>
            <person name="Sykes S."/>
            <person name="Wortman J."/>
            <person name="Nusbaum C."/>
            <person name="Birren B."/>
        </authorList>
    </citation>
    <scope>NUCLEOTIDE SEQUENCE [LARGE SCALE GENOMIC DNA]</scope>
    <source>
        <strain evidence="6 7">CL02T12C30</strain>
    </source>
</reference>
<sequence length="1215" mass="136942">MKMCKQQKVSHILTLCGAAATSLLLWGCSGAGATTESFERSDYYTRGIGQYPGNPKEDFSPELAPDKSNYRNIALLRSAFNSSSHDYNLTAQLVTDGIVTDQQPQYLILSTPAGEAPRREREWMIDEGPYSRNTFEGADTWFQFSLNNYDRTAEELRLTGTLIYDDKVATEGYEILCQISRDGEKWVEMGRLAGKGLPGEAVRSRVKVTDPNKQTEQISMPVRRLNETIRFGKEGLTLGKRVDFSYFRVVLKMPGAHSWVFTAADFYKDGQLVEMKPSQFFNSAWMSATTGEEWLYVDLGSQSEFDKVVLRWINKAVKGKVQVSDNAEQWTDVAELPGGEELVDEISLNGKKNARYVRILMQQPANDSRYILSELEVMGKGGLVPQPVAAPATSKGEIYLSGGNWKLQRASEITATGEEISTPGFQPENWVVATVPGTVLSSYKNIGAIADPNYADNQLQISESFFNSDFWYRDEFEVPADFKQDRVFLNFDGINWKANVYVNGKQAGRIEGAFMRGKFDVTDLIVPGKNVVAVEIIKNQHIGAIKEKNAQSTDFNGGILGADNPTFHATIGWDWIPTMRGRNIGIWNDVFLTTTGKVTVADPLVKSVLPLPDTTSAKLTAEVIVKNHDANAVKGMLEGKIGDITFQQPVELAAGEEKAVVFDAKDFAQLNVLNPRLWWPKGYGEPNLYDASFTFKIDDKVSDAKDFKVGIRQMTFNEDNQILSLFINGRRFVGRGGNWGFSESNLNYRAREYDIAVAYHADMNFTIMRNWVGMIGDEELYEACDRHGIVVWQDFWLANPADGPDPYYPEMFIANAEDYVKRIRNHASIGIYCGRNEGFPPEQIDKALRRIIKEDHSDIHYISSSADDVVSGHGPYRMLPAKEYFTLKTGNDKFHSERGMPNVLTYESMLRTFSPEGIWPQDNQWGMHDYTREGAQGATSFNEIIAKGYGEPRSAKEFSELAQWVNYDGHRSLFESRSQNRKGLLMWMSHSCWPSMVWQTYDYYFEPTAAYFAIKKASEPLHIQWNPVTDEVEVVNYSGGNRKGLTAKAQVLNMDASVAWEKEVAIDSNEDTTNKCIQLEFPDNLSKVHFIKMVLAENGKVISENFYHRSLEENNYQDLRNLPKVALKSDVTTNKGTDGNWNGTVVIENTTSTPALMIRVNVVGDKDGEQFLPMFYSDNYFALLPGEKKEISFRWKDEDTRGNAPKVVVSGYNVM</sequence>
<dbReference type="InterPro" id="IPR017853">
    <property type="entry name" value="GH"/>
</dbReference>
<dbReference type="SUPFAM" id="SSF49303">
    <property type="entry name" value="beta-Galactosidase/glucuronidase domain"/>
    <property type="match status" value="3"/>
</dbReference>
<dbReference type="Pfam" id="PF18368">
    <property type="entry name" value="Ig_GlcNase"/>
    <property type="match status" value="1"/>
</dbReference>
<evidence type="ECO:0000256" key="2">
    <source>
        <dbReference type="ARBA" id="ARBA00022801"/>
    </source>
</evidence>
<evidence type="ECO:0000313" key="7">
    <source>
        <dbReference type="Proteomes" id="UP000006330"/>
    </source>
</evidence>
<dbReference type="InterPro" id="IPR036156">
    <property type="entry name" value="Beta-gal/glucu_dom_sf"/>
</dbReference>
<dbReference type="RefSeq" id="WP_009859815.1">
    <property type="nucleotide sequence ID" value="NZ_JH976471.1"/>
</dbReference>
<dbReference type="PROSITE" id="PS50022">
    <property type="entry name" value="FA58C_3"/>
    <property type="match status" value="1"/>
</dbReference>
<name>K6A972_9BACT</name>
<evidence type="ECO:0000313" key="6">
    <source>
        <dbReference type="EMBL" id="EKN20145.1"/>
    </source>
</evidence>
<keyword evidence="2" id="KW-0378">Hydrolase</keyword>
<dbReference type="InterPro" id="IPR006102">
    <property type="entry name" value="Ig-like_GH2"/>
</dbReference>
<dbReference type="Pfam" id="PF22666">
    <property type="entry name" value="Glyco_hydro_2_N2"/>
    <property type="match status" value="1"/>
</dbReference>
<feature type="domain" description="F5/8 type C" evidence="5">
    <location>
        <begin position="282"/>
        <end position="380"/>
    </location>
</feature>
<feature type="signal peptide" evidence="4">
    <location>
        <begin position="1"/>
        <end position="33"/>
    </location>
</feature>
<dbReference type="InterPro" id="IPR043534">
    <property type="entry name" value="EBDG/EBM"/>
</dbReference>
<evidence type="ECO:0000256" key="4">
    <source>
        <dbReference type="SAM" id="SignalP"/>
    </source>
</evidence>
<dbReference type="GO" id="GO:0004553">
    <property type="term" value="F:hydrolase activity, hydrolyzing O-glycosyl compounds"/>
    <property type="evidence" value="ECO:0007669"/>
    <property type="project" value="InterPro"/>
</dbReference>
<dbReference type="Gene3D" id="2.60.40.10">
    <property type="entry name" value="Immunoglobulins"/>
    <property type="match status" value="3"/>
</dbReference>
<dbReference type="AlphaFoldDB" id="K6A972"/>
<dbReference type="Pfam" id="PF00754">
    <property type="entry name" value="F5_F8_type_C"/>
    <property type="match status" value="1"/>
</dbReference>
<dbReference type="InterPro" id="IPR000421">
    <property type="entry name" value="FA58C"/>
</dbReference>
<evidence type="ECO:0000259" key="5">
    <source>
        <dbReference type="PROSITE" id="PS50022"/>
    </source>
</evidence>
<comment type="similarity">
    <text evidence="1">Belongs to the glycosyl hydrolase 2 family.</text>
</comment>
<accession>K6A972</accession>
<keyword evidence="4" id="KW-0732">Signal</keyword>
<dbReference type="InterPro" id="IPR054593">
    <property type="entry name" value="Beta-mannosidase-like_N2"/>
</dbReference>
<dbReference type="OrthoDB" id="9801077at2"/>
<dbReference type="InterPro" id="IPR013783">
    <property type="entry name" value="Ig-like_fold"/>
</dbReference>
<dbReference type="PANTHER" id="PTHR43536:SF1">
    <property type="entry name" value="MANNOSYLGLYCOPROTEIN ENDO-BETA-MANNOSIDASE"/>
    <property type="match status" value="1"/>
</dbReference>
<dbReference type="InterPro" id="IPR008979">
    <property type="entry name" value="Galactose-bd-like_sf"/>
</dbReference>
<dbReference type="Gene3D" id="2.60.120.260">
    <property type="entry name" value="Galactose-binding domain-like"/>
    <property type="match status" value="2"/>
</dbReference>
<dbReference type="PATRIC" id="fig|999418.3.peg.344"/>
<keyword evidence="3" id="KW-0326">Glycosidase</keyword>
<organism evidence="6 7">
    <name type="scientific">Parabacteroides goldsteinii CL02T12C30</name>
    <dbReference type="NCBI Taxonomy" id="999418"/>
    <lineage>
        <taxon>Bacteria</taxon>
        <taxon>Pseudomonadati</taxon>
        <taxon>Bacteroidota</taxon>
        <taxon>Bacteroidia</taxon>
        <taxon>Bacteroidales</taxon>
        <taxon>Tannerellaceae</taxon>
        <taxon>Parabacteroides</taxon>
    </lineage>
</organism>
<evidence type="ECO:0000256" key="1">
    <source>
        <dbReference type="ARBA" id="ARBA00007401"/>
    </source>
</evidence>
<evidence type="ECO:0000256" key="3">
    <source>
        <dbReference type="ARBA" id="ARBA00023295"/>
    </source>
</evidence>
<gene>
    <name evidence="6" type="ORF">HMPREF1076_00341</name>
</gene>
<dbReference type="GO" id="GO:0005975">
    <property type="term" value="P:carbohydrate metabolic process"/>
    <property type="evidence" value="ECO:0007669"/>
    <property type="project" value="InterPro"/>
</dbReference>
<comment type="caution">
    <text evidence="6">The sequence shown here is derived from an EMBL/GenBank/DDBJ whole genome shotgun (WGS) entry which is preliminary data.</text>
</comment>
<proteinExistence type="inferred from homology"/>
<protein>
    <recommendedName>
        <fullName evidence="5">F5/8 type C domain-containing protein</fullName>
    </recommendedName>
</protein>
<dbReference type="Gene3D" id="3.20.20.80">
    <property type="entry name" value="Glycosidases"/>
    <property type="match status" value="1"/>
</dbReference>
<dbReference type="PANTHER" id="PTHR43536">
    <property type="entry name" value="MANNOSYLGLYCOPROTEIN ENDO-BETA-MANNOSIDASE"/>
    <property type="match status" value="1"/>
</dbReference>
<dbReference type="EMBL" id="AGZO01000005">
    <property type="protein sequence ID" value="EKN20145.1"/>
    <property type="molecule type" value="Genomic_DNA"/>
</dbReference>
<dbReference type="SUPFAM" id="SSF49785">
    <property type="entry name" value="Galactose-binding domain-like"/>
    <property type="match status" value="2"/>
</dbReference>
<dbReference type="Proteomes" id="UP000006330">
    <property type="component" value="Unassembled WGS sequence"/>
</dbReference>